<dbReference type="Pfam" id="PF06904">
    <property type="entry name" value="Extensin-like_C"/>
    <property type="match status" value="1"/>
</dbReference>
<dbReference type="AlphaFoldDB" id="A0A1E3VL38"/>
<accession>A0A1E3VL38</accession>
<evidence type="ECO:0000313" key="4">
    <source>
        <dbReference type="Proteomes" id="UP000094472"/>
    </source>
</evidence>
<dbReference type="Proteomes" id="UP000094472">
    <property type="component" value="Unassembled WGS sequence"/>
</dbReference>
<proteinExistence type="predicted"/>
<evidence type="ECO:0000256" key="1">
    <source>
        <dbReference type="SAM" id="MobiDB-lite"/>
    </source>
</evidence>
<comment type="caution">
    <text evidence="3">The sequence shown here is derived from an EMBL/GenBank/DDBJ whole genome shotgun (WGS) entry which is preliminary data.</text>
</comment>
<name>A0A1E3VL38_9HYPH</name>
<dbReference type="STRING" id="1774969.AUC69_03645"/>
<keyword evidence="4" id="KW-1185">Reference proteome</keyword>
<reference evidence="3 4" key="1">
    <citation type="journal article" date="2016" name="Environ. Microbiol.">
        <title>New Methyloceanibacter diversity from North Sea sediments includes methanotroph containing solely the soluble methane monooxygenase.</title>
        <authorList>
            <person name="Vekeman B."/>
            <person name="Kerckhof F.M."/>
            <person name="Cremers G."/>
            <person name="de Vos P."/>
            <person name="Vandamme P."/>
            <person name="Boon N."/>
            <person name="Op den Camp H.J."/>
            <person name="Heylen K."/>
        </authorList>
    </citation>
    <scope>NUCLEOTIDE SEQUENCE [LARGE SCALE GENOMIC DNA]</scope>
    <source>
        <strain evidence="3 4">R-67175</strain>
    </source>
</reference>
<evidence type="ECO:0000313" key="3">
    <source>
        <dbReference type="EMBL" id="ODR94248.1"/>
    </source>
</evidence>
<protein>
    <recommendedName>
        <fullName evidence="2">Extensin-like C-terminal domain-containing protein</fullName>
    </recommendedName>
</protein>
<dbReference type="EMBL" id="LPWF01000036">
    <property type="protein sequence ID" value="ODR94248.1"/>
    <property type="molecule type" value="Genomic_DNA"/>
</dbReference>
<feature type="compositionally biased region" description="Low complexity" evidence="1">
    <location>
        <begin position="1"/>
        <end position="11"/>
    </location>
</feature>
<sequence length="315" mass="32676">MLTWPALAQETPPAPEPQPAASEAAETPELEPELPGDKATVAWTDAEVAAAKAACADVLAGVTLDYEPLPPIKEGICGAPAPILVESIGDVAIFPPATMRCALAVKLDGWLKTRVQPQAKATLGSAVVKIRNATSYSCRNRYGGANTRISEHALANALDISEFVLASGDRVTVLKAWPRVVPEQEPEPEQVASETTAAIVPVSNRRPMTATKTALTTAPEIARPDAATAKAKTEAKPSSNPFVAQTEAEAAPSPTPQTNPFVAPVSVAAVPPPRAAAGREATRGQAPPGQAGEAFGRSRNGGPDGLRAWRARGCL</sequence>
<feature type="region of interest" description="Disordered" evidence="1">
    <location>
        <begin position="1"/>
        <end position="35"/>
    </location>
</feature>
<organism evidence="3 4">
    <name type="scientific">Methyloceanibacter superfactus</name>
    <dbReference type="NCBI Taxonomy" id="1774969"/>
    <lineage>
        <taxon>Bacteria</taxon>
        <taxon>Pseudomonadati</taxon>
        <taxon>Pseudomonadota</taxon>
        <taxon>Alphaproteobacteria</taxon>
        <taxon>Hyphomicrobiales</taxon>
        <taxon>Hyphomicrobiaceae</taxon>
        <taxon>Methyloceanibacter</taxon>
    </lineage>
</organism>
<dbReference type="InterPro" id="IPR009683">
    <property type="entry name" value="Extensin-like_C"/>
</dbReference>
<feature type="region of interest" description="Disordered" evidence="1">
    <location>
        <begin position="226"/>
        <end position="315"/>
    </location>
</feature>
<feature type="domain" description="Extensin-like C-terminal" evidence="2">
    <location>
        <begin position="54"/>
        <end position="182"/>
    </location>
</feature>
<gene>
    <name evidence="3" type="ORF">AUC69_03645</name>
</gene>
<evidence type="ECO:0000259" key="2">
    <source>
        <dbReference type="Pfam" id="PF06904"/>
    </source>
</evidence>